<protein>
    <recommendedName>
        <fullName evidence="5">DUF883 domain-containing protein</fullName>
    </recommendedName>
</protein>
<dbReference type="AlphaFoldDB" id="A0A657LSB7"/>
<sequence>MATGLFSSSRAKKRNAFLNAPVEDQISEIRSDIAALTKLLSKRGTEASTDVRARAHDARDQAEAGLHDLLSNGEQLLSELRARYASTEKQVRHTVREHPVATLGAAALVGIFVAALMRR</sequence>
<evidence type="ECO:0000256" key="1">
    <source>
        <dbReference type="SAM" id="Coils"/>
    </source>
</evidence>
<keyword evidence="2" id="KW-0472">Membrane</keyword>
<keyword evidence="2" id="KW-1133">Transmembrane helix</keyword>
<reference evidence="3 4" key="1">
    <citation type="submission" date="2016-02" db="EMBL/GenBank/DDBJ databases">
        <title>Genome sequencing of a beta-galactosidase producing bacteria Rhizobium sp. 59.</title>
        <authorList>
            <person name="Wang D."/>
            <person name="Kot W."/>
            <person name="Qin Y."/>
            <person name="Hansen L."/>
            <person name="Naqvi K."/>
            <person name="Rensing C."/>
        </authorList>
    </citation>
    <scope>NUCLEOTIDE SEQUENCE [LARGE SCALE GENOMIC DNA]</scope>
    <source>
        <strain evidence="3 4">59</strain>
    </source>
</reference>
<organism evidence="3 4">
    <name type="scientific">Pararhizobium antarcticum</name>
    <dbReference type="NCBI Taxonomy" id="1798805"/>
    <lineage>
        <taxon>Bacteria</taxon>
        <taxon>Pseudomonadati</taxon>
        <taxon>Pseudomonadota</taxon>
        <taxon>Alphaproteobacteria</taxon>
        <taxon>Hyphomicrobiales</taxon>
        <taxon>Rhizobiaceae</taxon>
        <taxon>Rhizobium/Agrobacterium group</taxon>
        <taxon>Pararhizobium</taxon>
    </lineage>
</organism>
<evidence type="ECO:0000313" key="3">
    <source>
        <dbReference type="EMBL" id="OJF96937.1"/>
    </source>
</evidence>
<accession>A0A657LSB7</accession>
<dbReference type="EMBL" id="LSRP01000085">
    <property type="protein sequence ID" value="OJF96937.1"/>
    <property type="molecule type" value="Genomic_DNA"/>
</dbReference>
<feature type="coiled-coil region" evidence="1">
    <location>
        <begin position="70"/>
        <end position="97"/>
    </location>
</feature>
<gene>
    <name evidence="3" type="ORF">AX760_03555</name>
</gene>
<comment type="caution">
    <text evidence="3">The sequence shown here is derived from an EMBL/GenBank/DDBJ whole genome shotgun (WGS) entry which is preliminary data.</text>
</comment>
<evidence type="ECO:0000313" key="4">
    <source>
        <dbReference type="Proteomes" id="UP000182661"/>
    </source>
</evidence>
<evidence type="ECO:0000256" key="2">
    <source>
        <dbReference type="SAM" id="Phobius"/>
    </source>
</evidence>
<keyword evidence="1" id="KW-0175">Coiled coil</keyword>
<name>A0A657LSB7_9HYPH</name>
<keyword evidence="4" id="KW-1185">Reference proteome</keyword>
<dbReference type="OrthoDB" id="8421059at2"/>
<dbReference type="RefSeq" id="WP_071833279.1">
    <property type="nucleotide sequence ID" value="NZ_LSRP01000085.1"/>
</dbReference>
<feature type="transmembrane region" description="Helical" evidence="2">
    <location>
        <begin position="100"/>
        <end position="117"/>
    </location>
</feature>
<evidence type="ECO:0008006" key="5">
    <source>
        <dbReference type="Google" id="ProtNLM"/>
    </source>
</evidence>
<proteinExistence type="predicted"/>
<dbReference type="Proteomes" id="UP000182661">
    <property type="component" value="Unassembled WGS sequence"/>
</dbReference>
<keyword evidence="2" id="KW-0812">Transmembrane</keyword>